<proteinExistence type="predicted"/>
<dbReference type="Gene3D" id="3.40.50.150">
    <property type="entry name" value="Vaccinia Virus protein VP39"/>
    <property type="match status" value="1"/>
</dbReference>
<dbReference type="Pfam" id="PF08241">
    <property type="entry name" value="Methyltransf_11"/>
    <property type="match status" value="1"/>
</dbReference>
<keyword evidence="1" id="KW-0732">Signal</keyword>
<evidence type="ECO:0000313" key="3">
    <source>
        <dbReference type="EMBL" id="KAJ1160190.1"/>
    </source>
</evidence>
<protein>
    <recommendedName>
        <fullName evidence="2">Methyltransferase type 11 domain-containing protein</fullName>
    </recommendedName>
</protein>
<dbReference type="EMBL" id="JANPWB010000008">
    <property type="protein sequence ID" value="KAJ1160190.1"/>
    <property type="molecule type" value="Genomic_DNA"/>
</dbReference>
<dbReference type="InterPro" id="IPR029063">
    <property type="entry name" value="SAM-dependent_MTases_sf"/>
</dbReference>
<dbReference type="CDD" id="cd02440">
    <property type="entry name" value="AdoMet_MTases"/>
    <property type="match status" value="1"/>
</dbReference>
<feature type="signal peptide" evidence="1">
    <location>
        <begin position="1"/>
        <end position="16"/>
    </location>
</feature>
<feature type="chain" id="PRO_5043361536" description="Methyltransferase type 11 domain-containing protein" evidence="1">
    <location>
        <begin position="17"/>
        <end position="244"/>
    </location>
</feature>
<dbReference type="InterPro" id="IPR052356">
    <property type="entry name" value="Thiol_S-MT"/>
</dbReference>
<keyword evidence="4" id="KW-1185">Reference proteome</keyword>
<evidence type="ECO:0000313" key="4">
    <source>
        <dbReference type="Proteomes" id="UP001066276"/>
    </source>
</evidence>
<dbReference type="Proteomes" id="UP001066276">
    <property type="component" value="Chromosome 4_2"/>
</dbReference>
<gene>
    <name evidence="3" type="ORF">NDU88_000692</name>
</gene>
<accession>A0AAV7SA86</accession>
<reference evidence="3" key="1">
    <citation type="journal article" date="2022" name="bioRxiv">
        <title>Sequencing and chromosome-scale assembly of the giantPleurodeles waltlgenome.</title>
        <authorList>
            <person name="Brown T."/>
            <person name="Elewa A."/>
            <person name="Iarovenko S."/>
            <person name="Subramanian E."/>
            <person name="Araus A.J."/>
            <person name="Petzold A."/>
            <person name="Susuki M."/>
            <person name="Suzuki K.-i.T."/>
            <person name="Hayashi T."/>
            <person name="Toyoda A."/>
            <person name="Oliveira C."/>
            <person name="Osipova E."/>
            <person name="Leigh N.D."/>
            <person name="Simon A."/>
            <person name="Yun M.H."/>
        </authorList>
    </citation>
    <scope>NUCLEOTIDE SEQUENCE</scope>
    <source>
        <strain evidence="3">20211129_DDA</strain>
        <tissue evidence="3">Liver</tissue>
    </source>
</reference>
<dbReference type="PANTHER" id="PTHR45036">
    <property type="entry name" value="METHYLTRANSFERASE LIKE 7B"/>
    <property type="match status" value="1"/>
</dbReference>
<dbReference type="InterPro" id="IPR013216">
    <property type="entry name" value="Methyltransf_11"/>
</dbReference>
<feature type="domain" description="Methyltransferase type 11" evidence="2">
    <location>
        <begin position="75"/>
        <end position="172"/>
    </location>
</feature>
<evidence type="ECO:0000259" key="2">
    <source>
        <dbReference type="Pfam" id="PF08241"/>
    </source>
</evidence>
<organism evidence="3 4">
    <name type="scientific">Pleurodeles waltl</name>
    <name type="common">Iberian ribbed newt</name>
    <dbReference type="NCBI Taxonomy" id="8319"/>
    <lineage>
        <taxon>Eukaryota</taxon>
        <taxon>Metazoa</taxon>
        <taxon>Chordata</taxon>
        <taxon>Craniata</taxon>
        <taxon>Vertebrata</taxon>
        <taxon>Euteleostomi</taxon>
        <taxon>Amphibia</taxon>
        <taxon>Batrachia</taxon>
        <taxon>Caudata</taxon>
        <taxon>Salamandroidea</taxon>
        <taxon>Salamandridae</taxon>
        <taxon>Pleurodelinae</taxon>
        <taxon>Pleurodeles</taxon>
    </lineage>
</organism>
<dbReference type="PANTHER" id="PTHR45036:SF1">
    <property type="entry name" value="METHYLTRANSFERASE LIKE 7A"/>
    <property type="match status" value="1"/>
</dbReference>
<dbReference type="GO" id="GO:0008757">
    <property type="term" value="F:S-adenosylmethionine-dependent methyltransferase activity"/>
    <property type="evidence" value="ECO:0007669"/>
    <property type="project" value="InterPro"/>
</dbReference>
<sequence>MGLLVVVLQLCVALLALPVHLLNCLGMWKPLSRRLFPYIMARLSMGYNQAMHARKKQLFSNMLEFAGPSGQLKVLEIGCGTGANFQFYPRGARVTCTDPNPNFRQFLKKNQAENDHLLYERFVQASGEQLDGVDDASVDVVVSTIVLCSVTSVEAVLKEVKRILRPGGAFFFLEHVGADHSTWTYFFQQIYHPTWKCLLDGCHLCRQIWKDLESAKFSDLKLQHIWAPFNWRPFRPHIVGYAVK</sequence>
<evidence type="ECO:0000256" key="1">
    <source>
        <dbReference type="SAM" id="SignalP"/>
    </source>
</evidence>
<name>A0AAV7SA86_PLEWA</name>
<dbReference type="AlphaFoldDB" id="A0AAV7SA86"/>
<dbReference type="SUPFAM" id="SSF53335">
    <property type="entry name" value="S-adenosyl-L-methionine-dependent methyltransferases"/>
    <property type="match status" value="1"/>
</dbReference>
<comment type="caution">
    <text evidence="3">The sequence shown here is derived from an EMBL/GenBank/DDBJ whole genome shotgun (WGS) entry which is preliminary data.</text>
</comment>